<dbReference type="InterPro" id="IPR026040">
    <property type="entry name" value="HyI-like"/>
</dbReference>
<keyword evidence="1 2" id="KW-0413">Isomerase</keyword>
<dbReference type="InterPro" id="IPR013022">
    <property type="entry name" value="Xyl_isomerase-like_TIM-brl"/>
</dbReference>
<proteinExistence type="inferred from homology"/>
<comment type="similarity">
    <text evidence="2">Belongs to the hyi family.</text>
</comment>
<dbReference type="AlphaFoldDB" id="A0A6J4JY56"/>
<evidence type="ECO:0000256" key="1">
    <source>
        <dbReference type="ARBA" id="ARBA00023235"/>
    </source>
</evidence>
<dbReference type="SUPFAM" id="SSF51658">
    <property type="entry name" value="Xylose isomerase-like"/>
    <property type="match status" value="1"/>
</dbReference>
<protein>
    <submittedName>
        <fullName evidence="5">Hydroxypyruvate isomerase</fullName>
        <ecNumber evidence="5">5.3.1.22</ecNumber>
    </submittedName>
</protein>
<reference evidence="5" key="1">
    <citation type="submission" date="2020-02" db="EMBL/GenBank/DDBJ databases">
        <authorList>
            <person name="Meier V. D."/>
        </authorList>
    </citation>
    <scope>NUCLEOTIDE SEQUENCE</scope>
    <source>
        <strain evidence="5">AVDCRST_MAG77</strain>
    </source>
</reference>
<dbReference type="EMBL" id="CADCTC010000248">
    <property type="protein sequence ID" value="CAA9290517.1"/>
    <property type="molecule type" value="Genomic_DNA"/>
</dbReference>
<evidence type="ECO:0000259" key="4">
    <source>
        <dbReference type="Pfam" id="PF01261"/>
    </source>
</evidence>
<feature type="active site" description="Proton donor/acceptor" evidence="3">
    <location>
        <position position="135"/>
    </location>
</feature>
<keyword evidence="5" id="KW-0670">Pyruvate</keyword>
<evidence type="ECO:0000256" key="3">
    <source>
        <dbReference type="PIRSR" id="PIRSR006241-50"/>
    </source>
</evidence>
<evidence type="ECO:0000256" key="2">
    <source>
        <dbReference type="PIRNR" id="PIRNR006241"/>
    </source>
</evidence>
<dbReference type="InterPro" id="IPR050417">
    <property type="entry name" value="Sugar_Epim/Isomerase"/>
</dbReference>
<dbReference type="PANTHER" id="PTHR43489">
    <property type="entry name" value="ISOMERASE"/>
    <property type="match status" value="1"/>
</dbReference>
<feature type="domain" description="Xylose isomerase-like TIM barrel" evidence="4">
    <location>
        <begin position="21"/>
        <end position="248"/>
    </location>
</feature>
<dbReference type="InterPro" id="IPR036237">
    <property type="entry name" value="Xyl_isomerase-like_sf"/>
</dbReference>
<dbReference type="EC" id="5.3.1.22" evidence="5"/>
<accession>A0A6J4JY56</accession>
<dbReference type="Gene3D" id="3.20.20.150">
    <property type="entry name" value="Divalent-metal-dependent TIM barrel enzymes"/>
    <property type="match status" value="1"/>
</dbReference>
<evidence type="ECO:0000313" key="5">
    <source>
        <dbReference type="EMBL" id="CAA9290517.1"/>
    </source>
</evidence>
<dbReference type="GO" id="GO:0008903">
    <property type="term" value="F:hydroxypyruvate isomerase activity"/>
    <property type="evidence" value="ECO:0007669"/>
    <property type="project" value="UniProtKB-EC"/>
</dbReference>
<sequence>MPTLSVCVEMVFRPLPFLDRLEAVAKAGYPAFEFWGWQDKDMPAIHETKDRLGLKVAGFGVRGGTLLDPANHASFVETLGQAAEWARKLDCPNLIVTTGNTLPDVPRERQLDDLHRGLEGVAKAAQAGGVTAVVEPLNSKVDHKGYFLDHGPEAFQLIDEIANLHLRVLYDIYHMQIMDGDIIATIEANLDKIGHFHVADVPGRNEPGTGELNYANVFRRIDATGYRGFVGLEYRPSGDHAASLDVVRSLAA</sequence>
<organism evidence="5">
    <name type="scientific">uncultured Chloroflexota bacterium</name>
    <dbReference type="NCBI Taxonomy" id="166587"/>
    <lineage>
        <taxon>Bacteria</taxon>
        <taxon>Bacillati</taxon>
        <taxon>Chloroflexota</taxon>
        <taxon>environmental samples</taxon>
    </lineage>
</organism>
<dbReference type="PANTHER" id="PTHR43489:SF3">
    <property type="entry name" value="XYLOSE ISOMERASE DOMAIN PROTEIN TIM BARREL"/>
    <property type="match status" value="1"/>
</dbReference>
<name>A0A6J4JY56_9CHLR</name>
<feature type="active site" description="Proton donor/acceptor" evidence="3">
    <location>
        <position position="233"/>
    </location>
</feature>
<dbReference type="PIRSF" id="PIRSF006241">
    <property type="entry name" value="HyI"/>
    <property type="match status" value="1"/>
</dbReference>
<gene>
    <name evidence="5" type="ORF">AVDCRST_MAG77-4683</name>
</gene>
<dbReference type="Pfam" id="PF01261">
    <property type="entry name" value="AP_endonuc_2"/>
    <property type="match status" value="1"/>
</dbReference>